<protein>
    <submittedName>
        <fullName evidence="2">Uncharacterized protein</fullName>
    </submittedName>
</protein>
<dbReference type="AlphaFoldDB" id="A0AAJ5W1A5"/>
<proteinExistence type="predicted"/>
<evidence type="ECO:0000313" key="2">
    <source>
        <dbReference type="EMBL" id="WEK13139.1"/>
    </source>
</evidence>
<sequence>MGFRLTALVMLSVAGVVAVYLTDASALGSDERPARAAEAAAAASADHPGTGPIDAALQLTTTANGFEAVTRGGQSQSAQSHIPESASQRPGEAA</sequence>
<feature type="compositionally biased region" description="Polar residues" evidence="1">
    <location>
        <begin position="72"/>
        <end position="88"/>
    </location>
</feature>
<evidence type="ECO:0000256" key="1">
    <source>
        <dbReference type="SAM" id="MobiDB-lite"/>
    </source>
</evidence>
<dbReference type="EMBL" id="CP119321">
    <property type="protein sequence ID" value="WEK13139.1"/>
    <property type="molecule type" value="Genomic_DNA"/>
</dbReference>
<dbReference type="Proteomes" id="UP001213972">
    <property type="component" value="Chromosome"/>
</dbReference>
<accession>A0AAJ5W1A5</accession>
<reference evidence="2" key="1">
    <citation type="submission" date="2023-03" db="EMBL/GenBank/DDBJ databases">
        <title>Andean soil-derived lignocellulolytic bacterial consortium as a source of novel taxa and putative plastic-active enzymes.</title>
        <authorList>
            <person name="Diaz-Garcia L."/>
            <person name="Chuvochina M."/>
            <person name="Feuerriegel G."/>
            <person name="Bunk B."/>
            <person name="Sproer C."/>
            <person name="Streit W.R."/>
            <person name="Rodriguez L.M."/>
            <person name="Overmann J."/>
            <person name="Jimenez D.J."/>
        </authorList>
    </citation>
    <scope>NUCLEOTIDE SEQUENCE</scope>
    <source>
        <strain evidence="2">MAG 4610</strain>
    </source>
</reference>
<gene>
    <name evidence="2" type="ORF">P0Y48_11810</name>
</gene>
<evidence type="ECO:0000313" key="3">
    <source>
        <dbReference type="Proteomes" id="UP001213972"/>
    </source>
</evidence>
<feature type="region of interest" description="Disordered" evidence="1">
    <location>
        <begin position="70"/>
        <end position="94"/>
    </location>
</feature>
<organism evidence="2 3">
    <name type="scientific">Candidatus Microbacterium phytovorans</name>
    <dbReference type="NCBI Taxonomy" id="3121374"/>
    <lineage>
        <taxon>Bacteria</taxon>
        <taxon>Bacillati</taxon>
        <taxon>Actinomycetota</taxon>
        <taxon>Actinomycetes</taxon>
        <taxon>Micrococcales</taxon>
        <taxon>Microbacteriaceae</taxon>
        <taxon>Microbacterium</taxon>
    </lineage>
</organism>
<name>A0AAJ5W1A5_9MICO</name>